<feature type="region of interest" description="Disordered" evidence="1">
    <location>
        <begin position="71"/>
        <end position="91"/>
    </location>
</feature>
<keyword evidence="3" id="KW-1185">Reference proteome</keyword>
<dbReference type="AlphaFoldDB" id="A0A4Z2GDR0"/>
<gene>
    <name evidence="2" type="ORF">EYF80_038959</name>
</gene>
<dbReference type="EMBL" id="SRLO01000604">
    <property type="protein sequence ID" value="TNN50812.1"/>
    <property type="molecule type" value="Genomic_DNA"/>
</dbReference>
<evidence type="ECO:0000313" key="2">
    <source>
        <dbReference type="EMBL" id="TNN50812.1"/>
    </source>
</evidence>
<name>A0A4Z2GDR0_9TELE</name>
<organism evidence="2 3">
    <name type="scientific">Liparis tanakae</name>
    <name type="common">Tanaka's snailfish</name>
    <dbReference type="NCBI Taxonomy" id="230148"/>
    <lineage>
        <taxon>Eukaryota</taxon>
        <taxon>Metazoa</taxon>
        <taxon>Chordata</taxon>
        <taxon>Craniata</taxon>
        <taxon>Vertebrata</taxon>
        <taxon>Euteleostomi</taxon>
        <taxon>Actinopterygii</taxon>
        <taxon>Neopterygii</taxon>
        <taxon>Teleostei</taxon>
        <taxon>Neoteleostei</taxon>
        <taxon>Acanthomorphata</taxon>
        <taxon>Eupercaria</taxon>
        <taxon>Perciformes</taxon>
        <taxon>Cottioidei</taxon>
        <taxon>Cottales</taxon>
        <taxon>Liparidae</taxon>
        <taxon>Liparis</taxon>
    </lineage>
</organism>
<reference evidence="2 3" key="1">
    <citation type="submission" date="2019-03" db="EMBL/GenBank/DDBJ databases">
        <title>First draft genome of Liparis tanakae, snailfish: a comprehensive survey of snailfish specific genes.</title>
        <authorList>
            <person name="Kim W."/>
            <person name="Song I."/>
            <person name="Jeong J.-H."/>
            <person name="Kim D."/>
            <person name="Kim S."/>
            <person name="Ryu S."/>
            <person name="Song J.Y."/>
            <person name="Lee S.K."/>
        </authorList>
    </citation>
    <scope>NUCLEOTIDE SEQUENCE [LARGE SCALE GENOMIC DNA]</scope>
    <source>
        <tissue evidence="2">Muscle</tissue>
    </source>
</reference>
<evidence type="ECO:0000256" key="1">
    <source>
        <dbReference type="SAM" id="MobiDB-lite"/>
    </source>
</evidence>
<feature type="compositionally biased region" description="Polar residues" evidence="1">
    <location>
        <begin position="80"/>
        <end position="91"/>
    </location>
</feature>
<accession>A0A4Z2GDR0</accession>
<sequence>MTCDYAHVSSATWKPWNTNTLSRVNAATAPNCKNGAVACQEPDTHTSETHTFGTAHQFTSSRSLNVARQTYIQHKESRETTPTTQNQQRAR</sequence>
<comment type="caution">
    <text evidence="2">The sequence shown here is derived from an EMBL/GenBank/DDBJ whole genome shotgun (WGS) entry which is preliminary data.</text>
</comment>
<evidence type="ECO:0000313" key="3">
    <source>
        <dbReference type="Proteomes" id="UP000314294"/>
    </source>
</evidence>
<dbReference type="Proteomes" id="UP000314294">
    <property type="component" value="Unassembled WGS sequence"/>
</dbReference>
<protein>
    <submittedName>
        <fullName evidence="2">Uncharacterized protein</fullName>
    </submittedName>
</protein>
<proteinExistence type="predicted"/>